<protein>
    <submittedName>
        <fullName evidence="2">Cyclic nucleotide-binding protein</fullName>
    </submittedName>
</protein>
<dbReference type="AlphaFoldDB" id="A0A2T8HL39"/>
<comment type="caution">
    <text evidence="2">The sequence shown here is derived from an EMBL/GenBank/DDBJ whole genome shotgun (WGS) entry which is preliminary data.</text>
</comment>
<dbReference type="InterPro" id="IPR018490">
    <property type="entry name" value="cNMP-bd_dom_sf"/>
</dbReference>
<evidence type="ECO:0000313" key="3">
    <source>
        <dbReference type="Proteomes" id="UP000245627"/>
    </source>
</evidence>
<dbReference type="SUPFAM" id="SSF51206">
    <property type="entry name" value="cAMP-binding domain-like"/>
    <property type="match status" value="1"/>
</dbReference>
<evidence type="ECO:0000259" key="1">
    <source>
        <dbReference type="PROSITE" id="PS50042"/>
    </source>
</evidence>
<dbReference type="Pfam" id="PF00027">
    <property type="entry name" value="cNMP_binding"/>
    <property type="match status" value="1"/>
</dbReference>
<proteinExistence type="predicted"/>
<dbReference type="InterPro" id="IPR000595">
    <property type="entry name" value="cNMP-bd_dom"/>
</dbReference>
<evidence type="ECO:0000313" key="2">
    <source>
        <dbReference type="EMBL" id="PVH26125.1"/>
    </source>
</evidence>
<accession>A0A2T8HL39</accession>
<dbReference type="Proteomes" id="UP000245627">
    <property type="component" value="Unassembled WGS sequence"/>
</dbReference>
<name>A0A2T8HL39_9SPHI</name>
<keyword evidence="3" id="KW-1185">Reference proteome</keyword>
<dbReference type="RefSeq" id="WP_116773970.1">
    <property type="nucleotide sequence ID" value="NZ_QDKG01000001.1"/>
</dbReference>
<reference evidence="2 3" key="1">
    <citation type="submission" date="2018-04" db="EMBL/GenBank/DDBJ databases">
        <title>Sphingobacterium cortibacter sp. nov.</title>
        <authorList>
            <person name="Li Y."/>
        </authorList>
    </citation>
    <scope>NUCLEOTIDE SEQUENCE [LARGE SCALE GENOMIC DNA]</scope>
    <source>
        <strain evidence="2 3">2c-3</strain>
    </source>
</reference>
<dbReference type="OrthoDB" id="1044733at2"/>
<organism evidence="2 3">
    <name type="scientific">Sphingobacterium corticibacter</name>
    <dbReference type="NCBI Taxonomy" id="2171749"/>
    <lineage>
        <taxon>Bacteria</taxon>
        <taxon>Pseudomonadati</taxon>
        <taxon>Bacteroidota</taxon>
        <taxon>Sphingobacteriia</taxon>
        <taxon>Sphingobacteriales</taxon>
        <taxon>Sphingobacteriaceae</taxon>
        <taxon>Sphingobacterium</taxon>
    </lineage>
</organism>
<gene>
    <name evidence="2" type="ORF">DC487_00420</name>
</gene>
<sequence>MKELILSQVYQHPLISADDLRRIIDAHHPRSFKKGEVIYKRDKVLNEYLVLESGLIRSYTHNYNGDEITTDFFGQYEVVIEVLSLFQRTPLQEDLQALTDGCGWTIPYDIFQELFHTIPGFSEWGRLWMTNKLFQFKQKSIDIITQSAKERYLDILTNKPQIIRHAPLKQIASFLGITDTSLSRIRKDIG</sequence>
<dbReference type="CDD" id="cd00038">
    <property type="entry name" value="CAP_ED"/>
    <property type="match status" value="1"/>
</dbReference>
<dbReference type="PROSITE" id="PS50042">
    <property type="entry name" value="CNMP_BINDING_3"/>
    <property type="match status" value="1"/>
</dbReference>
<dbReference type="InterPro" id="IPR014710">
    <property type="entry name" value="RmlC-like_jellyroll"/>
</dbReference>
<dbReference type="EMBL" id="QDKG01000001">
    <property type="protein sequence ID" value="PVH26125.1"/>
    <property type="molecule type" value="Genomic_DNA"/>
</dbReference>
<dbReference type="Gene3D" id="2.60.120.10">
    <property type="entry name" value="Jelly Rolls"/>
    <property type="match status" value="1"/>
</dbReference>
<dbReference type="SMART" id="SM00100">
    <property type="entry name" value="cNMP"/>
    <property type="match status" value="1"/>
</dbReference>
<feature type="domain" description="Cyclic nucleotide-binding" evidence="1">
    <location>
        <begin position="15"/>
        <end position="115"/>
    </location>
</feature>